<dbReference type="EMBL" id="JAJFZV010000015">
    <property type="protein sequence ID" value="MCC3298962.1"/>
    <property type="molecule type" value="Genomic_DNA"/>
</dbReference>
<name>A0A9X1SDR4_9MICC</name>
<dbReference type="Pfam" id="PF06224">
    <property type="entry name" value="AlkZ-like"/>
    <property type="match status" value="1"/>
</dbReference>
<evidence type="ECO:0000313" key="1">
    <source>
        <dbReference type="EMBL" id="MCC3298962.1"/>
    </source>
</evidence>
<dbReference type="Proteomes" id="UP001139158">
    <property type="component" value="Unassembled WGS sequence"/>
</dbReference>
<reference evidence="1" key="1">
    <citation type="submission" date="2021-10" db="EMBL/GenBank/DDBJ databases">
        <title>Novel species in genus Arthrobacter.</title>
        <authorList>
            <person name="Liu Y."/>
        </authorList>
    </citation>
    <scope>NUCLEOTIDE SEQUENCE</scope>
    <source>
        <strain evidence="1">Zg-Y453</strain>
    </source>
</reference>
<comment type="caution">
    <text evidence="1">The sequence shown here is derived from an EMBL/GenBank/DDBJ whole genome shotgun (WGS) entry which is preliminary data.</text>
</comment>
<keyword evidence="1" id="KW-0238">DNA-binding</keyword>
<sequence>MESSTESIGRAEILRRRAASHGLGTRPASLDGPAGAVDRLFALQGQDLPGALWSLGLRSGASLPEVMAAFDDGTLVRSWPFRGTLHMLRAADVHWILKLTAERTLRSAARRREDLELDDGTLEQARKLTERALAGGNRLGRRDLLLLFESAGISTAGQRGYHLLWHLSISGTTVLGPMEGKEQLFVLLDDWVTRRRDLSGPEALGELVRRYLTGRSPATAADIAWWSKLPLTSIRSGIAEVSGELEEVEYCGTVHWQLRTGTPPAAGREHFRRETAHLLPGFDEYLLGYQDRSAALEPEHAPLTVPGNNGVFKPTLVLRGRVAGLWSRKASRAGTALTVQPFSPVSDRDWNAVGRAAARYGQYLGTPVTVQRRLATARPGHPGAAPAP</sequence>
<accession>A0A9X1SDR4</accession>
<gene>
    <name evidence="1" type="ORF">LJ757_14280</name>
</gene>
<proteinExistence type="predicted"/>
<dbReference type="RefSeq" id="WP_227896858.1">
    <property type="nucleotide sequence ID" value="NZ_CP099466.1"/>
</dbReference>
<dbReference type="InterPro" id="IPR009351">
    <property type="entry name" value="AlkZ-like"/>
</dbReference>
<dbReference type="AlphaFoldDB" id="A0A9X1SDR4"/>
<dbReference type="PANTHER" id="PTHR38479:SF2">
    <property type="entry name" value="WINGED HELIX DNA-BINDING DOMAIN-CONTAINING PROTEIN"/>
    <property type="match status" value="1"/>
</dbReference>
<organism evidence="1 2">
    <name type="scientific">Arthrobacter caoxuetaonis</name>
    <dbReference type="NCBI Taxonomy" id="2886935"/>
    <lineage>
        <taxon>Bacteria</taxon>
        <taxon>Bacillati</taxon>
        <taxon>Actinomycetota</taxon>
        <taxon>Actinomycetes</taxon>
        <taxon>Micrococcales</taxon>
        <taxon>Micrococcaceae</taxon>
        <taxon>Arthrobacter</taxon>
    </lineage>
</organism>
<dbReference type="GO" id="GO:0003677">
    <property type="term" value="F:DNA binding"/>
    <property type="evidence" value="ECO:0007669"/>
    <property type="project" value="UniProtKB-KW"/>
</dbReference>
<keyword evidence="2" id="KW-1185">Reference proteome</keyword>
<protein>
    <submittedName>
        <fullName evidence="1">Winged helix DNA-binding domain-containing protein</fullName>
    </submittedName>
</protein>
<dbReference type="PANTHER" id="PTHR38479">
    <property type="entry name" value="LMO0824 PROTEIN"/>
    <property type="match status" value="1"/>
</dbReference>
<evidence type="ECO:0000313" key="2">
    <source>
        <dbReference type="Proteomes" id="UP001139158"/>
    </source>
</evidence>